<keyword evidence="3" id="KW-1185">Reference proteome</keyword>
<gene>
    <name evidence="2" type="ORF">OEZ85_001230</name>
</gene>
<dbReference type="Proteomes" id="UP001244341">
    <property type="component" value="Chromosome 15b"/>
</dbReference>
<organism evidence="2 3">
    <name type="scientific">Tetradesmus obliquus</name>
    <name type="common">Green alga</name>
    <name type="synonym">Acutodesmus obliquus</name>
    <dbReference type="NCBI Taxonomy" id="3088"/>
    <lineage>
        <taxon>Eukaryota</taxon>
        <taxon>Viridiplantae</taxon>
        <taxon>Chlorophyta</taxon>
        <taxon>core chlorophytes</taxon>
        <taxon>Chlorophyceae</taxon>
        <taxon>CS clade</taxon>
        <taxon>Sphaeropleales</taxon>
        <taxon>Scenedesmaceae</taxon>
        <taxon>Tetradesmus</taxon>
    </lineage>
</organism>
<evidence type="ECO:0000256" key="1">
    <source>
        <dbReference type="SAM" id="MobiDB-lite"/>
    </source>
</evidence>
<protein>
    <submittedName>
        <fullName evidence="2">Uncharacterized protein</fullName>
    </submittedName>
</protein>
<sequence length="140" mass="14229">MMLKSQTQQVSASRSSSARARVSVPLRTRTVVRAEETTTSAPPALDLSPNTQAATGYVEFDTAGQSNMYPVVTKAYEAGSDQDTADTGAANTVVGAGAAVIAVAVLALGLGALSQLGGGSEPVEQFNSLSEYAAAFSAQL</sequence>
<dbReference type="EMBL" id="CP126222">
    <property type="protein sequence ID" value="WIA22840.1"/>
    <property type="molecule type" value="Genomic_DNA"/>
</dbReference>
<name>A0ABY8UNC5_TETOB</name>
<reference evidence="2 3" key="1">
    <citation type="submission" date="2023-05" db="EMBL/GenBank/DDBJ databases">
        <title>A 100% complete, gapless, phased diploid assembly of the Scenedesmus obliquus UTEX 3031 genome.</title>
        <authorList>
            <person name="Biondi T.C."/>
            <person name="Hanschen E.R."/>
            <person name="Kwon T."/>
            <person name="Eng W."/>
            <person name="Kruse C.P.S."/>
            <person name="Koehler S.I."/>
            <person name="Kunde Y."/>
            <person name="Gleasner C.D."/>
            <person name="You Mak K.T."/>
            <person name="Polle J."/>
            <person name="Hovde B.T."/>
            <person name="Starkenburg S.R."/>
        </authorList>
    </citation>
    <scope>NUCLEOTIDE SEQUENCE [LARGE SCALE GENOMIC DNA]</scope>
    <source>
        <strain evidence="2 3">DOE0152z</strain>
    </source>
</reference>
<evidence type="ECO:0000313" key="2">
    <source>
        <dbReference type="EMBL" id="WIA22840.1"/>
    </source>
</evidence>
<accession>A0ABY8UNC5</accession>
<proteinExistence type="predicted"/>
<evidence type="ECO:0000313" key="3">
    <source>
        <dbReference type="Proteomes" id="UP001244341"/>
    </source>
</evidence>
<feature type="region of interest" description="Disordered" evidence="1">
    <location>
        <begin position="1"/>
        <end position="23"/>
    </location>
</feature>